<keyword evidence="2" id="KW-1185">Reference proteome</keyword>
<protein>
    <submittedName>
        <fullName evidence="1">Uncharacterized protein</fullName>
    </submittedName>
</protein>
<name>A0A5M4BAZ2_9FLAO</name>
<evidence type="ECO:0000313" key="2">
    <source>
        <dbReference type="Proteomes" id="UP000398217"/>
    </source>
</evidence>
<comment type="caution">
    <text evidence="1">The sequence shown here is derived from an EMBL/GenBank/DDBJ whole genome shotgun (WGS) entry which is preliminary data.</text>
</comment>
<dbReference type="Proteomes" id="UP000398217">
    <property type="component" value="Unassembled WGS sequence"/>
</dbReference>
<evidence type="ECO:0000313" key="1">
    <source>
        <dbReference type="EMBL" id="GET46482.1"/>
    </source>
</evidence>
<dbReference type="AlphaFoldDB" id="A0A5M4BAZ2"/>
<reference evidence="2" key="1">
    <citation type="journal article" date="2020" name="Int. J. Syst. Evol. Microbiol.">
        <title>Capnocytophaga felis sp. nov. isolated from the feline oral cavity.</title>
        <authorList>
            <person name="Suzuki M."/>
            <person name="Umeda K."/>
            <person name="Kimura M."/>
            <person name="Imaoka K."/>
            <person name="Morikawa S."/>
            <person name="Maeda K."/>
        </authorList>
    </citation>
    <scope>NUCLEOTIDE SEQUENCE [LARGE SCALE GENOMIC DNA]</scope>
    <source>
        <strain evidence="2">KC07070</strain>
    </source>
</reference>
<dbReference type="OrthoDB" id="1151562at2"/>
<proteinExistence type="predicted"/>
<dbReference type="RefSeq" id="WP_155285111.1">
    <property type="nucleotide sequence ID" value="NZ_BLBC01000011.1"/>
</dbReference>
<accession>A0A5M4BAZ2</accession>
<dbReference type="EMBL" id="BLBC01000011">
    <property type="protein sequence ID" value="GET46482.1"/>
    <property type="molecule type" value="Genomic_DNA"/>
</dbReference>
<organism evidence="1 2">
    <name type="scientific">Capnocytophaga felis</name>
    <dbReference type="NCBI Taxonomy" id="2267611"/>
    <lineage>
        <taxon>Bacteria</taxon>
        <taxon>Pseudomonadati</taxon>
        <taxon>Bacteroidota</taxon>
        <taxon>Flavobacteriia</taxon>
        <taxon>Flavobacteriales</taxon>
        <taxon>Flavobacteriaceae</taxon>
        <taxon>Capnocytophaga</taxon>
    </lineage>
</organism>
<sequence>MNNEAINGEQLNNEPKEDTTPVCLHENTHVLTIGWYATCEVTAIFCKDCGKQLSEEQWDC</sequence>
<gene>
    <name evidence="1" type="ORF">RCZ01_17840</name>
</gene>